<protein>
    <recommendedName>
        <fullName evidence="2">Bacteriophage T5 Orf172 DNA-binding domain-containing protein</fullName>
    </recommendedName>
</protein>
<dbReference type="PANTHER" id="PTHR28094">
    <property type="entry name" value="MEIOTICALLY UP-REGULATED GENE 113 PROTEIN"/>
    <property type="match status" value="1"/>
</dbReference>
<keyword evidence="4" id="KW-1185">Reference proteome</keyword>
<proteinExistence type="predicted"/>
<feature type="compositionally biased region" description="Polar residues" evidence="1">
    <location>
        <begin position="158"/>
        <end position="173"/>
    </location>
</feature>
<dbReference type="Proteomes" id="UP000076532">
    <property type="component" value="Unassembled WGS sequence"/>
</dbReference>
<reference evidence="3 4" key="1">
    <citation type="journal article" date="2016" name="Mol. Biol. Evol.">
        <title>Comparative Genomics of Early-Diverging Mushroom-Forming Fungi Provides Insights into the Origins of Lignocellulose Decay Capabilities.</title>
        <authorList>
            <person name="Nagy L.G."/>
            <person name="Riley R."/>
            <person name="Tritt A."/>
            <person name="Adam C."/>
            <person name="Daum C."/>
            <person name="Floudas D."/>
            <person name="Sun H."/>
            <person name="Yadav J.S."/>
            <person name="Pangilinan J."/>
            <person name="Larsson K.H."/>
            <person name="Matsuura K."/>
            <person name="Barry K."/>
            <person name="Labutti K."/>
            <person name="Kuo R."/>
            <person name="Ohm R.A."/>
            <person name="Bhattacharya S.S."/>
            <person name="Shirouzu T."/>
            <person name="Yoshinaga Y."/>
            <person name="Martin F.M."/>
            <person name="Grigoriev I.V."/>
            <person name="Hibbett D.S."/>
        </authorList>
    </citation>
    <scope>NUCLEOTIDE SEQUENCE [LARGE SCALE GENOMIC DNA]</scope>
    <source>
        <strain evidence="3 4">CBS 109695</strain>
    </source>
</reference>
<feature type="compositionally biased region" description="Pro residues" evidence="1">
    <location>
        <begin position="105"/>
        <end position="124"/>
    </location>
</feature>
<evidence type="ECO:0000259" key="2">
    <source>
        <dbReference type="Pfam" id="PF10544"/>
    </source>
</evidence>
<dbReference type="PANTHER" id="PTHR28094:SF1">
    <property type="entry name" value="MEIOTICALLY UP-REGULATED GENE 113 PROTEIN"/>
    <property type="match status" value="1"/>
</dbReference>
<evidence type="ECO:0000313" key="4">
    <source>
        <dbReference type="Proteomes" id="UP000076532"/>
    </source>
</evidence>
<dbReference type="EMBL" id="KV417485">
    <property type="protein sequence ID" value="KZP32508.1"/>
    <property type="molecule type" value="Genomic_DNA"/>
</dbReference>
<name>A0A166VA56_9AGAM</name>
<sequence>MASPRVAPSDRDDLVSRFDALALSGGRRDPNRPPLTSLPVPRRGGGFIGGPTPVSPSPVRRRPESSAFAGESPPAAGASFMRPPIFAMPVPDRQPKPLTMACAQTPPPRNGKLSPPVPSTPPARPETVPGVIPRPSPLTSKSDPNTTPTRPRRLRVESTPSPSTPSKGNTVKCSGVTNDGLDCTRQVNLSTLALSASHPDADTEIDRFCPKHIKKILNDNKGFYSLKGPDQYYIWFSGWVPDYLQPETQLALRIEMSKETSAADESGYIYTYEIRDPKTPQKIQLKVGRTVNLVKRIDQWAKQCNSKEQILLGWWPGVVKDAAGVRDLTVGTSLMKGIVKPGDKGPLVHRLERLVHLELGDLAVNAPYLQPDFPKTKIDTNDNGAGTPTKKAPASPAATKRLKGNPCSDCGQLHKEIFSLTRDEQGPYKDKEWELIVKPVIERWGKFVSEHA</sequence>
<feature type="region of interest" description="Disordered" evidence="1">
    <location>
        <begin position="374"/>
        <end position="403"/>
    </location>
</feature>
<evidence type="ECO:0000313" key="3">
    <source>
        <dbReference type="EMBL" id="KZP32508.1"/>
    </source>
</evidence>
<feature type="compositionally biased region" description="Low complexity" evidence="1">
    <location>
        <begin position="385"/>
        <end position="399"/>
    </location>
</feature>
<feature type="domain" description="Bacteriophage T5 Orf172 DNA-binding" evidence="2">
    <location>
        <begin position="267"/>
        <end position="364"/>
    </location>
</feature>
<evidence type="ECO:0000256" key="1">
    <source>
        <dbReference type="SAM" id="MobiDB-lite"/>
    </source>
</evidence>
<feature type="region of interest" description="Disordered" evidence="1">
    <location>
        <begin position="22"/>
        <end position="173"/>
    </location>
</feature>
<dbReference type="STRING" id="436010.A0A166VA56"/>
<dbReference type="OrthoDB" id="2417614at2759"/>
<dbReference type="AlphaFoldDB" id="A0A166VA56"/>
<organism evidence="3 4">
    <name type="scientific">Athelia psychrophila</name>
    <dbReference type="NCBI Taxonomy" id="1759441"/>
    <lineage>
        <taxon>Eukaryota</taxon>
        <taxon>Fungi</taxon>
        <taxon>Dikarya</taxon>
        <taxon>Basidiomycota</taxon>
        <taxon>Agaricomycotina</taxon>
        <taxon>Agaricomycetes</taxon>
        <taxon>Agaricomycetidae</taxon>
        <taxon>Atheliales</taxon>
        <taxon>Atheliaceae</taxon>
        <taxon>Athelia</taxon>
    </lineage>
</organism>
<dbReference type="InterPro" id="IPR018306">
    <property type="entry name" value="Phage_T5_Orf172_DNA-bd"/>
</dbReference>
<accession>A0A166VA56</accession>
<dbReference type="Pfam" id="PF10544">
    <property type="entry name" value="T5orf172"/>
    <property type="match status" value="1"/>
</dbReference>
<dbReference type="InterPro" id="IPR053006">
    <property type="entry name" value="Meiosis_regulatory"/>
</dbReference>
<gene>
    <name evidence="3" type="ORF">FIBSPDRAFT_1036666</name>
</gene>